<feature type="region of interest" description="Disordered" evidence="1">
    <location>
        <begin position="36"/>
        <end position="85"/>
    </location>
</feature>
<dbReference type="PROSITE" id="PS51257">
    <property type="entry name" value="PROKAR_LIPOPROTEIN"/>
    <property type="match status" value="1"/>
</dbReference>
<feature type="compositionally biased region" description="Polar residues" evidence="1">
    <location>
        <begin position="41"/>
        <end position="51"/>
    </location>
</feature>
<organism evidence="4">
    <name type="scientific">Streptomyces tabacisoli</name>
    <dbReference type="NCBI Taxonomy" id="3156398"/>
    <lineage>
        <taxon>Bacteria</taxon>
        <taxon>Bacillati</taxon>
        <taxon>Actinomycetota</taxon>
        <taxon>Actinomycetes</taxon>
        <taxon>Kitasatosporales</taxon>
        <taxon>Streptomycetaceae</taxon>
        <taxon>Streptomyces</taxon>
    </lineage>
</organism>
<reference evidence="4" key="1">
    <citation type="submission" date="2024-06" db="EMBL/GenBank/DDBJ databases">
        <title>Streptomyces sp. strain HUAS MG91 genome sequences.</title>
        <authorList>
            <person name="Mo P."/>
        </authorList>
    </citation>
    <scope>NUCLEOTIDE SEQUENCE</scope>
    <source>
        <strain evidence="4">HUAS MG91</strain>
    </source>
</reference>
<dbReference type="AlphaFoldDB" id="A0AAU8J013"/>
<feature type="compositionally biased region" description="Low complexity" evidence="1">
    <location>
        <begin position="65"/>
        <end position="75"/>
    </location>
</feature>
<feature type="domain" description="DUF4232" evidence="3">
    <location>
        <begin position="85"/>
        <end position="213"/>
    </location>
</feature>
<evidence type="ECO:0000313" key="4">
    <source>
        <dbReference type="EMBL" id="XCJ74069.1"/>
    </source>
</evidence>
<accession>A0AAU8J013</accession>
<sequence>MDATRTKTIRKSRSTSLCAAALVTVGVVAVTACGADGGSGNQAHATGRSQESAGTSRPPTPSAAPPTSATATTRTDAQPARGSGCTTADLKAAMKATGQEMNSKYFDLTLTNTTDRTCALRGYPGLSLTDGAGKRIGEPATRSNNGSVQDVVLKPGRAAHAVVQTPDRGVTDGKCWGKPSRVKVYPPDNTASLTTAAPATLEVCGNTFTVGPFTARAL</sequence>
<dbReference type="InterPro" id="IPR025326">
    <property type="entry name" value="DUF4232"/>
</dbReference>
<dbReference type="KEGG" id="stac:ABII15_30690"/>
<feature type="signal peptide" evidence="2">
    <location>
        <begin position="1"/>
        <end position="34"/>
    </location>
</feature>
<dbReference type="EMBL" id="CP159534">
    <property type="protein sequence ID" value="XCJ74069.1"/>
    <property type="molecule type" value="Genomic_DNA"/>
</dbReference>
<feature type="chain" id="PRO_5043594095" evidence="2">
    <location>
        <begin position="35"/>
        <end position="218"/>
    </location>
</feature>
<keyword evidence="2" id="KW-0732">Signal</keyword>
<dbReference type="RefSeq" id="WP_353945517.1">
    <property type="nucleotide sequence ID" value="NZ_CP159534.1"/>
</dbReference>
<evidence type="ECO:0000259" key="3">
    <source>
        <dbReference type="Pfam" id="PF14016"/>
    </source>
</evidence>
<proteinExistence type="predicted"/>
<name>A0AAU8J013_9ACTN</name>
<evidence type="ECO:0000256" key="2">
    <source>
        <dbReference type="SAM" id="SignalP"/>
    </source>
</evidence>
<evidence type="ECO:0000256" key="1">
    <source>
        <dbReference type="SAM" id="MobiDB-lite"/>
    </source>
</evidence>
<gene>
    <name evidence="4" type="ORF">ABII15_30690</name>
</gene>
<protein>
    <submittedName>
        <fullName evidence="4">DUF4232 domain-containing protein</fullName>
    </submittedName>
</protein>
<dbReference type="Pfam" id="PF14016">
    <property type="entry name" value="DUF4232"/>
    <property type="match status" value="1"/>
</dbReference>